<keyword evidence="2" id="KW-1185">Reference proteome</keyword>
<reference evidence="1" key="1">
    <citation type="submission" date="2023-08" db="EMBL/GenBank/DDBJ databases">
        <title>A de novo genome assembly of Solanum verrucosum Schlechtendal, a Mexican diploid species geographically isolated from the other diploid A-genome species in potato relatives.</title>
        <authorList>
            <person name="Hosaka K."/>
        </authorList>
    </citation>
    <scope>NUCLEOTIDE SEQUENCE</scope>
    <source>
        <tissue evidence="1">Young leaves</tissue>
    </source>
</reference>
<sequence length="34" mass="4161">MQCHITQSYRVPYHRKLQDFKDAEGKMADHRVDR</sequence>
<proteinExistence type="predicted"/>
<protein>
    <submittedName>
        <fullName evidence="1">Uncharacterized protein</fullName>
    </submittedName>
</protein>
<name>A0AAF0QKW2_SOLVR</name>
<accession>A0AAF0QKW2</accession>
<dbReference type="Proteomes" id="UP001234989">
    <property type="component" value="Chromosome 4"/>
</dbReference>
<organism evidence="1 2">
    <name type="scientific">Solanum verrucosum</name>
    <dbReference type="NCBI Taxonomy" id="315347"/>
    <lineage>
        <taxon>Eukaryota</taxon>
        <taxon>Viridiplantae</taxon>
        <taxon>Streptophyta</taxon>
        <taxon>Embryophyta</taxon>
        <taxon>Tracheophyta</taxon>
        <taxon>Spermatophyta</taxon>
        <taxon>Magnoliopsida</taxon>
        <taxon>eudicotyledons</taxon>
        <taxon>Gunneridae</taxon>
        <taxon>Pentapetalae</taxon>
        <taxon>asterids</taxon>
        <taxon>lamiids</taxon>
        <taxon>Solanales</taxon>
        <taxon>Solanaceae</taxon>
        <taxon>Solanoideae</taxon>
        <taxon>Solaneae</taxon>
        <taxon>Solanum</taxon>
    </lineage>
</organism>
<gene>
    <name evidence="1" type="ORF">MTR67_017987</name>
</gene>
<dbReference type="AlphaFoldDB" id="A0AAF0QKW2"/>
<evidence type="ECO:0000313" key="2">
    <source>
        <dbReference type="Proteomes" id="UP001234989"/>
    </source>
</evidence>
<evidence type="ECO:0000313" key="1">
    <source>
        <dbReference type="EMBL" id="WMV24602.1"/>
    </source>
</evidence>
<dbReference type="EMBL" id="CP133615">
    <property type="protein sequence ID" value="WMV24602.1"/>
    <property type="molecule type" value="Genomic_DNA"/>
</dbReference>